<dbReference type="GO" id="GO:0000750">
    <property type="term" value="P:pheromone-dependent signal transduction involved in conjugation with cellular fusion"/>
    <property type="evidence" value="ECO:0007669"/>
    <property type="project" value="TreeGrafter"/>
</dbReference>
<evidence type="ECO:0000256" key="2">
    <source>
        <dbReference type="SAM" id="Phobius"/>
    </source>
</evidence>
<feature type="compositionally biased region" description="Basic and acidic residues" evidence="1">
    <location>
        <begin position="381"/>
        <end position="403"/>
    </location>
</feature>
<dbReference type="PANTHER" id="PTHR28009:SF1">
    <property type="entry name" value="PHEROMONE ALPHA FACTOR RECEPTOR"/>
    <property type="match status" value="1"/>
</dbReference>
<protein>
    <submittedName>
        <fullName evidence="3">Fungal pheromone mating factor STE2 GPCR-domain-containing protein</fullName>
    </submittedName>
</protein>
<gene>
    <name evidence="3" type="ORF">QBC47DRAFT_416766</name>
</gene>
<feature type="transmembrane region" description="Helical" evidence="2">
    <location>
        <begin position="50"/>
        <end position="70"/>
    </location>
</feature>
<dbReference type="CDD" id="cd14939">
    <property type="entry name" value="7tmD_STE2"/>
    <property type="match status" value="1"/>
</dbReference>
<feature type="region of interest" description="Disordered" evidence="1">
    <location>
        <begin position="381"/>
        <end position="414"/>
    </location>
</feature>
<dbReference type="Proteomes" id="UP001239445">
    <property type="component" value="Unassembled WGS sequence"/>
</dbReference>
<proteinExistence type="predicted"/>
<reference evidence="3" key="1">
    <citation type="submission" date="2023-06" db="EMBL/GenBank/DDBJ databases">
        <title>Genome-scale phylogeny and comparative genomics of the fungal order Sordariales.</title>
        <authorList>
            <consortium name="Lawrence Berkeley National Laboratory"/>
            <person name="Hensen N."/>
            <person name="Bonometti L."/>
            <person name="Westerberg I."/>
            <person name="Brannstrom I.O."/>
            <person name="Guillou S."/>
            <person name="Cros-Aarteil S."/>
            <person name="Calhoun S."/>
            <person name="Haridas S."/>
            <person name="Kuo A."/>
            <person name="Mondo S."/>
            <person name="Pangilinan J."/>
            <person name="Riley R."/>
            <person name="Labutti K."/>
            <person name="Andreopoulos B."/>
            <person name="Lipzen A."/>
            <person name="Chen C."/>
            <person name="Yanf M."/>
            <person name="Daum C."/>
            <person name="Ng V."/>
            <person name="Clum A."/>
            <person name="Steindorff A."/>
            <person name="Ohm R."/>
            <person name="Martin F."/>
            <person name="Silar P."/>
            <person name="Natvig D."/>
            <person name="Lalanne C."/>
            <person name="Gautier V."/>
            <person name="Ament-Velasquez S.L."/>
            <person name="Kruys A."/>
            <person name="Hutchinson M.I."/>
            <person name="Powell A.J."/>
            <person name="Barry K."/>
            <person name="Miller A.N."/>
            <person name="Grigoriev I.V."/>
            <person name="Debuchy R."/>
            <person name="Gladieux P."/>
            <person name="Thoren M.H."/>
            <person name="Johannesson H."/>
        </authorList>
    </citation>
    <scope>NUCLEOTIDE SEQUENCE</scope>
    <source>
        <strain evidence="3">PSN4</strain>
    </source>
</reference>
<accession>A0AAJ0B688</accession>
<dbReference type="EMBL" id="MU839840">
    <property type="protein sequence ID" value="KAK1752297.1"/>
    <property type="molecule type" value="Genomic_DNA"/>
</dbReference>
<dbReference type="PANTHER" id="PTHR28009">
    <property type="entry name" value="PHEROMONE ALPHA FACTOR RECEPTOR"/>
    <property type="match status" value="1"/>
</dbReference>
<feature type="transmembrane region" description="Helical" evidence="2">
    <location>
        <begin position="205"/>
        <end position="227"/>
    </location>
</feature>
<dbReference type="Pfam" id="PF02116">
    <property type="entry name" value="STE2"/>
    <property type="match status" value="1"/>
</dbReference>
<keyword evidence="2" id="KW-0472">Membrane</keyword>
<keyword evidence="2" id="KW-0812">Transmembrane</keyword>
<feature type="transmembrane region" description="Helical" evidence="2">
    <location>
        <begin position="82"/>
        <end position="113"/>
    </location>
</feature>
<feature type="transmembrane region" description="Helical" evidence="2">
    <location>
        <begin position="278"/>
        <end position="297"/>
    </location>
</feature>
<comment type="caution">
    <text evidence="3">The sequence shown here is derived from an EMBL/GenBank/DDBJ whole genome shotgun (WGS) entry which is preliminary data.</text>
</comment>
<dbReference type="AlphaFoldDB" id="A0AAJ0B688"/>
<organism evidence="3 4">
    <name type="scientific">Echria macrotheca</name>
    <dbReference type="NCBI Taxonomy" id="438768"/>
    <lineage>
        <taxon>Eukaryota</taxon>
        <taxon>Fungi</taxon>
        <taxon>Dikarya</taxon>
        <taxon>Ascomycota</taxon>
        <taxon>Pezizomycotina</taxon>
        <taxon>Sordariomycetes</taxon>
        <taxon>Sordariomycetidae</taxon>
        <taxon>Sordariales</taxon>
        <taxon>Schizotheciaceae</taxon>
        <taxon>Echria</taxon>
    </lineage>
</organism>
<dbReference type="InterPro" id="IPR000366">
    <property type="entry name" value="GPCR_STE2"/>
</dbReference>
<dbReference type="Gene3D" id="1.10.287.920">
    <property type="entry name" value="Pheromone alpha factor receptor"/>
    <property type="match status" value="1"/>
</dbReference>
<keyword evidence="2" id="KW-1133">Transmembrane helix</keyword>
<sequence length="414" mass="45198">MSTTSAGQPSPTRIPPAEQSYVAFGPTGDGNYTGSIGQIDLIHTMLFSEAINYGSQIGACIMMVIIILAMTPLARLKRLPTLLALVTLTLNIIRLILFELFFRSSFASLYVIMTADTSFVPEEDFLISCAGQVFSVPITMLVLFMLFLQAWSMVQLWRLLYKVAALAISAALSLTTIALAIVATVQQYRWILYADPAVQDHELRYVWLIFTTTSISWFCFLFISRLVMHMWTSRSILPSLKGLTPMDVLVMTSGVLMLIPVVFAALQNEDYHILDFQAGSLVFTSVMIILPLGTLIAQRLANPQWFNSQESNAAMSNAARPSKRPLMGSDTPSNGTNGASLQGRGGGVLTSNVFGRGQMAGINEKGSGYHANEVDAELARIDNDDLERGNGVHVARSIERRVEPASGQPSPSSS</sequence>
<name>A0AAJ0B688_9PEZI</name>
<keyword evidence="4" id="KW-1185">Reference proteome</keyword>
<feature type="transmembrane region" description="Helical" evidence="2">
    <location>
        <begin position="248"/>
        <end position="266"/>
    </location>
</feature>
<feature type="compositionally biased region" description="Polar residues" evidence="1">
    <location>
        <begin position="330"/>
        <end position="340"/>
    </location>
</feature>
<feature type="transmembrane region" description="Helical" evidence="2">
    <location>
        <begin position="125"/>
        <end position="147"/>
    </location>
</feature>
<dbReference type="InterPro" id="IPR027458">
    <property type="entry name" value="STE2_TM1-TM2_sf"/>
</dbReference>
<dbReference type="PRINTS" id="PR00250">
    <property type="entry name" value="GPCRSTE2"/>
</dbReference>
<evidence type="ECO:0000256" key="1">
    <source>
        <dbReference type="SAM" id="MobiDB-lite"/>
    </source>
</evidence>
<feature type="transmembrane region" description="Helical" evidence="2">
    <location>
        <begin position="159"/>
        <end position="185"/>
    </location>
</feature>
<dbReference type="GO" id="GO:0004932">
    <property type="term" value="F:mating-type factor pheromone receptor activity"/>
    <property type="evidence" value="ECO:0007669"/>
    <property type="project" value="InterPro"/>
</dbReference>
<evidence type="ECO:0000313" key="3">
    <source>
        <dbReference type="EMBL" id="KAK1752297.1"/>
    </source>
</evidence>
<feature type="region of interest" description="Disordered" evidence="1">
    <location>
        <begin position="312"/>
        <end position="345"/>
    </location>
</feature>
<evidence type="ECO:0000313" key="4">
    <source>
        <dbReference type="Proteomes" id="UP001239445"/>
    </source>
</evidence>
<dbReference type="GO" id="GO:0038038">
    <property type="term" value="C:G protein-coupled receptor homodimeric complex"/>
    <property type="evidence" value="ECO:0007669"/>
    <property type="project" value="TreeGrafter"/>
</dbReference>